<feature type="compositionally biased region" description="Basic and acidic residues" evidence="1">
    <location>
        <begin position="293"/>
        <end position="305"/>
    </location>
</feature>
<dbReference type="AlphaFoldDB" id="A0A0G4G7P6"/>
<protein>
    <submittedName>
        <fullName evidence="2">Uncharacterized protein</fullName>
    </submittedName>
</protein>
<sequence length="382" mass="39264">MSDEEDPDPPHIPIGPSPEEWEENNTEPIVIEENNAHPTGENELAVEGRGRGGRSLWGGWSARRRTRGGTRRPVSQGRLEAGGSGSVVTGVRYSRESVSGSGGGFGGCASPGLSLLVSASRSDFAGVAMESGGGERKREAGLGGVLADLGESEGEGKHFRLPWGGWEETQGEEEGTEQREAAGAGSADEVPFLGAPIRLQVGAGGFDGMSDHAGGPPTKKNSTETKKEKNGSGGAAKKTDPTEKKKEENGSDGAAKKTDPTEKKKEKNGSGGAAKKTDPTEKKKKNGSGGAAKKTDPTEKKKEKNGSGGAAKKTDPTEKKKEKNGSGSASSGVHTVGPRVHDSLGVASSSSSSSAPRWEGHACTGSRSGGVPTLASSKKRRV</sequence>
<organism evidence="2">
    <name type="scientific">Chromera velia CCMP2878</name>
    <dbReference type="NCBI Taxonomy" id="1169474"/>
    <lineage>
        <taxon>Eukaryota</taxon>
        <taxon>Sar</taxon>
        <taxon>Alveolata</taxon>
        <taxon>Colpodellida</taxon>
        <taxon>Chromeraceae</taxon>
        <taxon>Chromera</taxon>
    </lineage>
</organism>
<name>A0A0G4G7P6_9ALVE</name>
<dbReference type="EMBL" id="CDMZ01000944">
    <property type="protein sequence ID" value="CEM24434.1"/>
    <property type="molecule type" value="Genomic_DNA"/>
</dbReference>
<accession>A0A0G4G7P6</accession>
<reference evidence="2" key="1">
    <citation type="submission" date="2014-11" db="EMBL/GenBank/DDBJ databases">
        <authorList>
            <person name="Otto D Thomas"/>
            <person name="Naeem Raeece"/>
        </authorList>
    </citation>
    <scope>NUCLEOTIDE SEQUENCE</scope>
</reference>
<feature type="compositionally biased region" description="Basic and acidic residues" evidence="1">
    <location>
        <begin position="312"/>
        <end position="324"/>
    </location>
</feature>
<evidence type="ECO:0000313" key="2">
    <source>
        <dbReference type="EMBL" id="CEM24434.1"/>
    </source>
</evidence>
<proteinExistence type="predicted"/>
<feature type="compositionally biased region" description="Basic and acidic residues" evidence="1">
    <location>
        <begin position="221"/>
        <end position="230"/>
    </location>
</feature>
<feature type="region of interest" description="Disordered" evidence="1">
    <location>
        <begin position="148"/>
        <end position="382"/>
    </location>
</feature>
<feature type="region of interest" description="Disordered" evidence="1">
    <location>
        <begin position="1"/>
        <end position="88"/>
    </location>
</feature>
<gene>
    <name evidence="2" type="ORF">Cvel_20563</name>
</gene>
<dbReference type="VEuPathDB" id="CryptoDB:Cvel_20563"/>
<feature type="compositionally biased region" description="Basic and acidic residues" evidence="1">
    <location>
        <begin position="237"/>
        <end position="268"/>
    </location>
</feature>
<evidence type="ECO:0000256" key="1">
    <source>
        <dbReference type="SAM" id="MobiDB-lite"/>
    </source>
</evidence>